<gene>
    <name evidence="1" type="ORF">WA026_009998</name>
</gene>
<proteinExistence type="predicted"/>
<dbReference type="Proteomes" id="UP001431783">
    <property type="component" value="Unassembled WGS sequence"/>
</dbReference>
<dbReference type="EMBL" id="JARQZJ010000004">
    <property type="protein sequence ID" value="KAK9871040.1"/>
    <property type="molecule type" value="Genomic_DNA"/>
</dbReference>
<sequence>MQNTQANKMAEIINLNNHSPTSELHGTCKVNENDTSTENKFTGQEKRAWFFIKRVNNHVTENISEEYIRKKTWLYRCTCRSKRGIKNSFLGKVPFVRKDDLNNPEFCPENVGIKRFNMQLYERNKLASNRLYTEE</sequence>
<evidence type="ECO:0000313" key="2">
    <source>
        <dbReference type="Proteomes" id="UP001431783"/>
    </source>
</evidence>
<dbReference type="AlphaFoldDB" id="A0AAW1TTC1"/>
<protein>
    <submittedName>
        <fullName evidence="1">Uncharacterized protein</fullName>
    </submittedName>
</protein>
<name>A0AAW1TTC1_9CUCU</name>
<organism evidence="1 2">
    <name type="scientific">Henosepilachna vigintioctopunctata</name>
    <dbReference type="NCBI Taxonomy" id="420089"/>
    <lineage>
        <taxon>Eukaryota</taxon>
        <taxon>Metazoa</taxon>
        <taxon>Ecdysozoa</taxon>
        <taxon>Arthropoda</taxon>
        <taxon>Hexapoda</taxon>
        <taxon>Insecta</taxon>
        <taxon>Pterygota</taxon>
        <taxon>Neoptera</taxon>
        <taxon>Endopterygota</taxon>
        <taxon>Coleoptera</taxon>
        <taxon>Polyphaga</taxon>
        <taxon>Cucujiformia</taxon>
        <taxon>Coccinelloidea</taxon>
        <taxon>Coccinellidae</taxon>
        <taxon>Epilachninae</taxon>
        <taxon>Epilachnini</taxon>
        <taxon>Henosepilachna</taxon>
    </lineage>
</organism>
<evidence type="ECO:0000313" key="1">
    <source>
        <dbReference type="EMBL" id="KAK9871040.1"/>
    </source>
</evidence>
<accession>A0AAW1TTC1</accession>
<reference evidence="1 2" key="1">
    <citation type="submission" date="2023-03" db="EMBL/GenBank/DDBJ databases">
        <title>Genome insight into feeding habits of ladybird beetles.</title>
        <authorList>
            <person name="Li H.-S."/>
            <person name="Huang Y.-H."/>
            <person name="Pang H."/>
        </authorList>
    </citation>
    <scope>NUCLEOTIDE SEQUENCE [LARGE SCALE GENOMIC DNA]</scope>
    <source>
        <strain evidence="1">SYSU_2023b</strain>
        <tissue evidence="1">Whole body</tissue>
    </source>
</reference>
<keyword evidence="2" id="KW-1185">Reference proteome</keyword>
<comment type="caution">
    <text evidence="1">The sequence shown here is derived from an EMBL/GenBank/DDBJ whole genome shotgun (WGS) entry which is preliminary data.</text>
</comment>